<proteinExistence type="predicted"/>
<evidence type="ECO:0000259" key="2">
    <source>
        <dbReference type="Pfam" id="PF04424"/>
    </source>
</evidence>
<evidence type="ECO:0000313" key="4">
    <source>
        <dbReference type="Proteomes" id="UP000095023"/>
    </source>
</evidence>
<dbReference type="AlphaFoldDB" id="A0A1E4TDN4"/>
<dbReference type="EMBL" id="KV453842">
    <property type="protein sequence ID" value="ODV89882.1"/>
    <property type="molecule type" value="Genomic_DNA"/>
</dbReference>
<organism evidence="3 4">
    <name type="scientific">Tortispora caseinolytica NRRL Y-17796</name>
    <dbReference type="NCBI Taxonomy" id="767744"/>
    <lineage>
        <taxon>Eukaryota</taxon>
        <taxon>Fungi</taxon>
        <taxon>Dikarya</taxon>
        <taxon>Ascomycota</taxon>
        <taxon>Saccharomycotina</taxon>
        <taxon>Trigonopsidomycetes</taxon>
        <taxon>Trigonopsidales</taxon>
        <taxon>Trigonopsidaceae</taxon>
        <taxon>Tortispora</taxon>
    </lineage>
</organism>
<feature type="domain" description="MINDY deubiquitinase" evidence="2">
    <location>
        <begin position="4"/>
        <end position="259"/>
    </location>
</feature>
<feature type="region of interest" description="Disordered" evidence="1">
    <location>
        <begin position="294"/>
        <end position="344"/>
    </location>
</feature>
<dbReference type="GO" id="GO:1990380">
    <property type="term" value="F:K48-linked deubiquitinase activity"/>
    <property type="evidence" value="ECO:0007669"/>
    <property type="project" value="InterPro"/>
</dbReference>
<dbReference type="InterPro" id="IPR007518">
    <property type="entry name" value="MINDY"/>
</dbReference>
<evidence type="ECO:0000256" key="1">
    <source>
        <dbReference type="SAM" id="MobiDB-lite"/>
    </source>
</evidence>
<keyword evidence="4" id="KW-1185">Reference proteome</keyword>
<dbReference type="GO" id="GO:0071944">
    <property type="term" value="C:cell periphery"/>
    <property type="evidence" value="ECO:0007669"/>
    <property type="project" value="TreeGrafter"/>
</dbReference>
<protein>
    <recommendedName>
        <fullName evidence="2">MINDY deubiquitinase domain-containing protein</fullName>
    </recommendedName>
</protein>
<accession>A0A1E4TDN4</accession>
<dbReference type="GO" id="GO:0071108">
    <property type="term" value="P:protein K48-linked deubiquitination"/>
    <property type="evidence" value="ECO:0007669"/>
    <property type="project" value="TreeGrafter"/>
</dbReference>
<dbReference type="OrthoDB" id="10261212at2759"/>
<dbReference type="Pfam" id="PF04424">
    <property type="entry name" value="MINDY_DUB"/>
    <property type="match status" value="1"/>
</dbReference>
<dbReference type="Proteomes" id="UP000095023">
    <property type="component" value="Unassembled WGS sequence"/>
</dbReference>
<dbReference type="PANTHER" id="PTHR18063">
    <property type="entry name" value="NF-E2 INDUCIBLE PROTEIN"/>
    <property type="match status" value="1"/>
</dbReference>
<feature type="compositionally biased region" description="Basic and acidic residues" evidence="1">
    <location>
        <begin position="330"/>
        <end position="344"/>
    </location>
</feature>
<sequence length="344" mass="38440">MSATFYVKSIIFKDERNDVVVDVPILLQDKNGPCPLIALVNTLLLSDAHARKHEHLWRLIQNRATVKLADLLETLADSLVSHPPDGHSIDDGLLELLPKLYAGLDVNPRFDGTFEPGPSLNLFSAFDIDIIHGWIPEKDDPCDLLLSLKSYDAATEYVINAADAAADSDHKSNAEIIQQFLARTNDQFTDAGLSFIQNLLQPGSLAVLFRNNHFSTIYKTYQSEQILMLVTDYGYKNHKYVVWESISDIKGENNLFFSGTLLPQEFQCEEGLEDGPIPAGLTDEDYARQLQLEEDSNLASQTQQRYDRASRLGTSTLAQTARATTKPKPKPKDKASKKKDCVIM</sequence>
<dbReference type="GO" id="GO:0016807">
    <property type="term" value="F:cysteine-type carboxypeptidase activity"/>
    <property type="evidence" value="ECO:0007669"/>
    <property type="project" value="TreeGrafter"/>
</dbReference>
<dbReference type="InterPro" id="IPR033979">
    <property type="entry name" value="MINDY_domain"/>
</dbReference>
<dbReference type="GO" id="GO:0004843">
    <property type="term" value="F:cysteine-type deubiquitinase activity"/>
    <property type="evidence" value="ECO:0007669"/>
    <property type="project" value="InterPro"/>
</dbReference>
<gene>
    <name evidence="3" type="ORF">CANCADRAFT_97136</name>
</gene>
<dbReference type="PANTHER" id="PTHR18063:SF6">
    <property type="entry name" value="UBIQUITIN CARBOXYL-TERMINAL HYDROLASE"/>
    <property type="match status" value="1"/>
</dbReference>
<reference evidence="4" key="1">
    <citation type="submission" date="2016-02" db="EMBL/GenBank/DDBJ databases">
        <title>Comparative genomics of biotechnologically important yeasts.</title>
        <authorList>
            <consortium name="DOE Joint Genome Institute"/>
            <person name="Riley R."/>
            <person name="Haridas S."/>
            <person name="Wolfe K.H."/>
            <person name="Lopes M.R."/>
            <person name="Hittinger C.T."/>
            <person name="Goker M."/>
            <person name="Salamov A."/>
            <person name="Wisecaver J."/>
            <person name="Long T.M."/>
            <person name="Aerts A.L."/>
            <person name="Barry K."/>
            <person name="Choi C."/>
            <person name="Clum A."/>
            <person name="Coughlan A.Y."/>
            <person name="Deshpande S."/>
            <person name="Douglass A.P."/>
            <person name="Hanson S.J."/>
            <person name="Klenk H.-P."/>
            <person name="Labutti K."/>
            <person name="Lapidus A."/>
            <person name="Lindquist E."/>
            <person name="Lipzen A."/>
            <person name="Meier-Kolthoff J.P."/>
            <person name="Ohm R.A."/>
            <person name="Otillar R.P."/>
            <person name="Pangilinan J."/>
            <person name="Peng Y."/>
            <person name="Rokas A."/>
            <person name="Rosa C.A."/>
            <person name="Scheuner C."/>
            <person name="Sibirny A.A."/>
            <person name="Slot J.C."/>
            <person name="Stielow J.B."/>
            <person name="Sun H."/>
            <person name="Kurtzman C.P."/>
            <person name="Blackwell M."/>
            <person name="Jeffries T.W."/>
            <person name="Grigoriev I.V."/>
        </authorList>
    </citation>
    <scope>NUCLEOTIDE SEQUENCE [LARGE SCALE GENOMIC DNA]</scope>
    <source>
        <strain evidence="4">NRRL Y-17796</strain>
    </source>
</reference>
<dbReference type="GO" id="GO:0005829">
    <property type="term" value="C:cytosol"/>
    <property type="evidence" value="ECO:0007669"/>
    <property type="project" value="TreeGrafter"/>
</dbReference>
<name>A0A1E4TDN4_9ASCO</name>
<evidence type="ECO:0000313" key="3">
    <source>
        <dbReference type="EMBL" id="ODV89882.1"/>
    </source>
</evidence>